<organism evidence="2 3">
    <name type="scientific">Bradyrhizobium zhanjiangense</name>
    <dbReference type="NCBI Taxonomy" id="1325107"/>
    <lineage>
        <taxon>Bacteria</taxon>
        <taxon>Pseudomonadati</taxon>
        <taxon>Pseudomonadota</taxon>
        <taxon>Alphaproteobacteria</taxon>
        <taxon>Hyphomicrobiales</taxon>
        <taxon>Nitrobacteraceae</taxon>
        <taxon>Bradyrhizobium</taxon>
    </lineage>
</organism>
<gene>
    <name evidence="2" type="ORF">EAS62_37260</name>
</gene>
<keyword evidence="3" id="KW-1185">Reference proteome</keyword>
<evidence type="ECO:0000313" key="2">
    <source>
        <dbReference type="EMBL" id="RXG86494.1"/>
    </source>
</evidence>
<evidence type="ECO:0000313" key="3">
    <source>
        <dbReference type="Proteomes" id="UP000289946"/>
    </source>
</evidence>
<evidence type="ECO:0000256" key="1">
    <source>
        <dbReference type="SAM" id="MobiDB-lite"/>
    </source>
</evidence>
<accession>A0ABY0DAG3</accession>
<dbReference type="EMBL" id="RDRA01000035">
    <property type="protein sequence ID" value="RXG86494.1"/>
    <property type="molecule type" value="Genomic_DNA"/>
</dbReference>
<dbReference type="RefSeq" id="WP_128942736.1">
    <property type="nucleotide sequence ID" value="NZ_RDRA01000035.1"/>
</dbReference>
<reference evidence="2 3" key="1">
    <citation type="submission" date="2018-10" db="EMBL/GenBank/DDBJ databases">
        <title>Bradyrhizobium sp. nov., isolated from effective nodules of peanut in China.</title>
        <authorList>
            <person name="Li Y."/>
        </authorList>
    </citation>
    <scope>NUCLEOTIDE SEQUENCE [LARGE SCALE GENOMIC DNA]</scope>
    <source>
        <strain evidence="2 3">CCBAU 51781</strain>
    </source>
</reference>
<feature type="region of interest" description="Disordered" evidence="1">
    <location>
        <begin position="29"/>
        <end position="64"/>
    </location>
</feature>
<protein>
    <submittedName>
        <fullName evidence="2">Uncharacterized protein</fullName>
    </submittedName>
</protein>
<name>A0ABY0DAG3_9BRAD</name>
<proteinExistence type="predicted"/>
<sequence length="64" mass="6815">MAGLSYNSLSPAGQIFAAGDYGGGLLQRQAQDETEEMRKKRMQQVQASRLSPAGAELSRMGVLG</sequence>
<comment type="caution">
    <text evidence="2">The sequence shown here is derived from an EMBL/GenBank/DDBJ whole genome shotgun (WGS) entry which is preliminary data.</text>
</comment>
<dbReference type="Proteomes" id="UP000289946">
    <property type="component" value="Unassembled WGS sequence"/>
</dbReference>